<dbReference type="InterPro" id="IPR001199">
    <property type="entry name" value="Cyt_B5-like_heme/steroid-bd"/>
</dbReference>
<keyword evidence="3 8" id="KW-0812">Transmembrane</keyword>
<dbReference type="GO" id="GO:0046872">
    <property type="term" value="F:metal ion binding"/>
    <property type="evidence" value="ECO:0007669"/>
    <property type="project" value="UniProtKB-KW"/>
</dbReference>
<dbReference type="PANTHER" id="PTHR19359:SF14">
    <property type="entry name" value="CYTOCHROME B5 A"/>
    <property type="match status" value="1"/>
</dbReference>
<organism evidence="10 11">
    <name type="scientific">Leptomonas seymouri</name>
    <dbReference type="NCBI Taxonomy" id="5684"/>
    <lineage>
        <taxon>Eukaryota</taxon>
        <taxon>Discoba</taxon>
        <taxon>Euglenozoa</taxon>
        <taxon>Kinetoplastea</taxon>
        <taxon>Metakinetoplastina</taxon>
        <taxon>Trypanosomatida</taxon>
        <taxon>Trypanosomatidae</taxon>
        <taxon>Leishmaniinae</taxon>
        <taxon>Leptomonas</taxon>
    </lineage>
</organism>
<name>A0A0N1I073_LEPSE</name>
<dbReference type="AlphaFoldDB" id="A0A0N1I073"/>
<evidence type="ECO:0000256" key="6">
    <source>
        <dbReference type="ARBA" id="ARBA00023136"/>
    </source>
</evidence>
<keyword evidence="8" id="KW-1133">Transmembrane helix</keyword>
<dbReference type="EMBL" id="LJSK01000404">
    <property type="protein sequence ID" value="KPI83273.1"/>
    <property type="molecule type" value="Genomic_DNA"/>
</dbReference>
<evidence type="ECO:0000256" key="7">
    <source>
        <dbReference type="ARBA" id="ARBA00038168"/>
    </source>
</evidence>
<evidence type="ECO:0000259" key="9">
    <source>
        <dbReference type="PROSITE" id="PS50255"/>
    </source>
</evidence>
<dbReference type="SMART" id="SM01117">
    <property type="entry name" value="Cyt-b5"/>
    <property type="match status" value="1"/>
</dbReference>
<dbReference type="SUPFAM" id="SSF55856">
    <property type="entry name" value="Cytochrome b5-like heme/steroid binding domain"/>
    <property type="match status" value="1"/>
</dbReference>
<dbReference type="VEuPathDB" id="TriTrypDB:Lsey_0404_0060"/>
<evidence type="ECO:0000313" key="11">
    <source>
        <dbReference type="Proteomes" id="UP000038009"/>
    </source>
</evidence>
<feature type="transmembrane region" description="Helical" evidence="8">
    <location>
        <begin position="97"/>
        <end position="119"/>
    </location>
</feature>
<evidence type="ECO:0000256" key="8">
    <source>
        <dbReference type="SAM" id="Phobius"/>
    </source>
</evidence>
<protein>
    <submittedName>
        <fullName evidence="10">Cytochrome b5-like protein</fullName>
    </submittedName>
</protein>
<dbReference type="Pfam" id="PF00173">
    <property type="entry name" value="Cyt-b5"/>
    <property type="match status" value="1"/>
</dbReference>
<gene>
    <name evidence="10" type="ORF">ABL78_7705</name>
</gene>
<dbReference type="GO" id="GO:0016020">
    <property type="term" value="C:membrane"/>
    <property type="evidence" value="ECO:0007669"/>
    <property type="project" value="UniProtKB-SubCell"/>
</dbReference>
<evidence type="ECO:0000256" key="4">
    <source>
        <dbReference type="ARBA" id="ARBA00022723"/>
    </source>
</evidence>
<comment type="subcellular location">
    <subcellularLocation>
        <location evidence="1">Membrane</location>
    </subcellularLocation>
</comment>
<keyword evidence="6 8" id="KW-0472">Membrane</keyword>
<dbReference type="PROSITE" id="PS50255">
    <property type="entry name" value="CYTOCHROME_B5_2"/>
    <property type="match status" value="1"/>
</dbReference>
<feature type="domain" description="Cytochrome b5 heme-binding" evidence="9">
    <location>
        <begin position="3"/>
        <end position="79"/>
    </location>
</feature>
<sequence>MSTSYFRLADIGKHNKYNDLWLVVDRRVYDVSKFADEHPGGVRILLSVAGVDASNGFKAIGHSDSAKEELEKYRIGDVHPEDAGKLMESIQGTQSPLYGVAVVAVLIVVVLSCLLRSIFF</sequence>
<comment type="caution">
    <text evidence="10">The sequence shown here is derived from an EMBL/GenBank/DDBJ whole genome shotgun (WGS) entry which is preliminary data.</text>
</comment>
<keyword evidence="5" id="KW-0408">Iron</keyword>
<dbReference type="OrthoDB" id="260519at2759"/>
<dbReference type="OMA" id="CNTVEET"/>
<evidence type="ECO:0000256" key="5">
    <source>
        <dbReference type="ARBA" id="ARBA00023004"/>
    </source>
</evidence>
<dbReference type="Gene3D" id="3.10.120.10">
    <property type="entry name" value="Cytochrome b5-like heme/steroid binding domain"/>
    <property type="match status" value="1"/>
</dbReference>
<dbReference type="PRINTS" id="PR00363">
    <property type="entry name" value="CYTOCHROMEB5"/>
</dbReference>
<proteinExistence type="inferred from homology"/>
<dbReference type="InterPro" id="IPR050668">
    <property type="entry name" value="Cytochrome_b5"/>
</dbReference>
<keyword evidence="4" id="KW-0479">Metal-binding</keyword>
<dbReference type="InterPro" id="IPR036400">
    <property type="entry name" value="Cyt_B5-like_heme/steroid_sf"/>
</dbReference>
<evidence type="ECO:0000313" key="10">
    <source>
        <dbReference type="EMBL" id="KPI83273.1"/>
    </source>
</evidence>
<comment type="similarity">
    <text evidence="7">Belongs to the cytochrome b5 family.</text>
</comment>
<accession>A0A0N1I073</accession>
<evidence type="ECO:0000256" key="3">
    <source>
        <dbReference type="ARBA" id="ARBA00022692"/>
    </source>
</evidence>
<evidence type="ECO:0000256" key="1">
    <source>
        <dbReference type="ARBA" id="ARBA00004370"/>
    </source>
</evidence>
<dbReference type="Proteomes" id="UP000038009">
    <property type="component" value="Unassembled WGS sequence"/>
</dbReference>
<keyword evidence="2" id="KW-0349">Heme</keyword>
<reference evidence="10 11" key="1">
    <citation type="journal article" date="2015" name="PLoS Pathog.">
        <title>Leptomonas seymouri: Adaptations to the Dixenous Life Cycle Analyzed by Genome Sequencing, Transcriptome Profiling and Co-infection with Leishmania donovani.</title>
        <authorList>
            <person name="Kraeva N."/>
            <person name="Butenko A."/>
            <person name="Hlavacova J."/>
            <person name="Kostygov A."/>
            <person name="Myskova J."/>
            <person name="Grybchuk D."/>
            <person name="Lestinova T."/>
            <person name="Votypka J."/>
            <person name="Volf P."/>
            <person name="Opperdoes F."/>
            <person name="Flegontov P."/>
            <person name="Lukes J."/>
            <person name="Yurchenko V."/>
        </authorList>
    </citation>
    <scope>NUCLEOTIDE SEQUENCE [LARGE SCALE GENOMIC DNA]</scope>
    <source>
        <strain evidence="10 11">ATCC 30220</strain>
    </source>
</reference>
<keyword evidence="11" id="KW-1185">Reference proteome</keyword>
<dbReference type="PANTHER" id="PTHR19359">
    <property type="entry name" value="CYTOCHROME B5"/>
    <property type="match status" value="1"/>
</dbReference>
<dbReference type="FunFam" id="3.10.120.10:FF:000002">
    <property type="entry name" value="Cytochrome b5 type B"/>
    <property type="match status" value="1"/>
</dbReference>
<evidence type="ECO:0000256" key="2">
    <source>
        <dbReference type="ARBA" id="ARBA00022617"/>
    </source>
</evidence>
<dbReference type="GO" id="GO:0020037">
    <property type="term" value="F:heme binding"/>
    <property type="evidence" value="ECO:0007669"/>
    <property type="project" value="TreeGrafter"/>
</dbReference>